<gene>
    <name evidence="1" type="ORF">HK100_012918</name>
</gene>
<proteinExistence type="predicted"/>
<dbReference type="AlphaFoldDB" id="A0AAD5SZZ2"/>
<organism evidence="1 2">
    <name type="scientific">Physocladia obscura</name>
    <dbReference type="NCBI Taxonomy" id="109957"/>
    <lineage>
        <taxon>Eukaryota</taxon>
        <taxon>Fungi</taxon>
        <taxon>Fungi incertae sedis</taxon>
        <taxon>Chytridiomycota</taxon>
        <taxon>Chytridiomycota incertae sedis</taxon>
        <taxon>Chytridiomycetes</taxon>
        <taxon>Chytridiales</taxon>
        <taxon>Chytriomycetaceae</taxon>
        <taxon>Physocladia</taxon>
    </lineage>
</organism>
<name>A0AAD5SZZ2_9FUNG</name>
<sequence length="366" mass="41619">HERDKVFKKRKAELTAQFGANSPEVNEYVAQNHPTTGNLVAMKKYNDCRDAIARINKMADDNDISDEEALDLIDLESLLYMRNHSEVHLMCNRKYQDRVSAAILAWVYEPLPYVTQLLRQNAILKLYINNRGIYPGETKLIREILQLCDNLVIIDTACSGSPWNRNENSGHSRDGRDLGYFSPYNTATKRWFVASRLGGDVNRNGVQFVVKEWQGDQGTWNPNLPGTPSVANKPILNMEASQAGVGGVDSLRINSWLVLNNLVPIDFFNLGYHCTFQMGHAGIFGPTRSIVPTPTCKLYMLKERMYRVGHAVSVIQPVMREVPLNLEDSNPSLDVQWLWNLLHSDEHLLTLMERKIYCEVEIKSIA</sequence>
<dbReference type="Proteomes" id="UP001211907">
    <property type="component" value="Unassembled WGS sequence"/>
</dbReference>
<feature type="non-terminal residue" evidence="1">
    <location>
        <position position="1"/>
    </location>
</feature>
<reference evidence="1" key="1">
    <citation type="submission" date="2020-05" db="EMBL/GenBank/DDBJ databases">
        <title>Phylogenomic resolution of chytrid fungi.</title>
        <authorList>
            <person name="Stajich J.E."/>
            <person name="Amses K."/>
            <person name="Simmons R."/>
            <person name="Seto K."/>
            <person name="Myers J."/>
            <person name="Bonds A."/>
            <person name="Quandt C.A."/>
            <person name="Barry K."/>
            <person name="Liu P."/>
            <person name="Grigoriev I."/>
            <person name="Longcore J.E."/>
            <person name="James T.Y."/>
        </authorList>
    </citation>
    <scope>NUCLEOTIDE SEQUENCE</scope>
    <source>
        <strain evidence="1">JEL0513</strain>
    </source>
</reference>
<keyword evidence="2" id="KW-1185">Reference proteome</keyword>
<accession>A0AAD5SZZ2</accession>
<evidence type="ECO:0000313" key="2">
    <source>
        <dbReference type="Proteomes" id="UP001211907"/>
    </source>
</evidence>
<comment type="caution">
    <text evidence="1">The sequence shown here is derived from an EMBL/GenBank/DDBJ whole genome shotgun (WGS) entry which is preliminary data.</text>
</comment>
<dbReference type="EMBL" id="JADGJH010000989">
    <property type="protein sequence ID" value="KAJ3120140.1"/>
    <property type="molecule type" value="Genomic_DNA"/>
</dbReference>
<evidence type="ECO:0000313" key="1">
    <source>
        <dbReference type="EMBL" id="KAJ3120140.1"/>
    </source>
</evidence>
<protein>
    <submittedName>
        <fullName evidence="1">Uncharacterized protein</fullName>
    </submittedName>
</protein>